<sequence>MFSQKRKTDSDIPEDQKKPMPVTESDLTSWNEHHYSAQRAVTDNEYNKTKWDGVLKVFQIEKGFSVIFYVCDDEHPARVGKPQHNRVIGYRYDIELNADGEFTEKRTTVDKYLDGSSFHHLFMLPDRLFNAISEIMQRYQS</sequence>
<dbReference type="Proteomes" id="UP001432027">
    <property type="component" value="Unassembled WGS sequence"/>
</dbReference>
<organism evidence="2 4">
    <name type="scientific">Pristionchus entomophagus</name>
    <dbReference type="NCBI Taxonomy" id="358040"/>
    <lineage>
        <taxon>Eukaryota</taxon>
        <taxon>Metazoa</taxon>
        <taxon>Ecdysozoa</taxon>
        <taxon>Nematoda</taxon>
        <taxon>Chromadorea</taxon>
        <taxon>Rhabditida</taxon>
        <taxon>Rhabditina</taxon>
        <taxon>Diplogasteromorpha</taxon>
        <taxon>Diplogasteroidea</taxon>
        <taxon>Neodiplogasteridae</taxon>
        <taxon>Pristionchus</taxon>
    </lineage>
</organism>
<feature type="compositionally biased region" description="Basic and acidic residues" evidence="1">
    <location>
        <begin position="1"/>
        <end position="18"/>
    </location>
</feature>
<reference evidence="2" key="1">
    <citation type="submission" date="2023-10" db="EMBL/GenBank/DDBJ databases">
        <title>Genome assembly of Pristionchus species.</title>
        <authorList>
            <person name="Yoshida K."/>
            <person name="Sommer R.J."/>
        </authorList>
    </citation>
    <scope>NUCLEOTIDE SEQUENCE</scope>
    <source>
        <strain evidence="2">RS0144</strain>
    </source>
</reference>
<keyword evidence="4" id="KW-1185">Reference proteome</keyword>
<gene>
    <name evidence="2" type="ORF">PENTCL1PPCAC_18725</name>
    <name evidence="3" type="ORF">PENTCL1PPCAC_18726</name>
</gene>
<proteinExistence type="predicted"/>
<protein>
    <submittedName>
        <fullName evidence="2">Uncharacterized protein</fullName>
    </submittedName>
</protein>
<dbReference type="EMBL" id="BTSX01000004">
    <property type="protein sequence ID" value="GMS96551.1"/>
    <property type="molecule type" value="Genomic_DNA"/>
</dbReference>
<feature type="non-terminal residue" evidence="2">
    <location>
        <position position="141"/>
    </location>
</feature>
<dbReference type="AlphaFoldDB" id="A0AAV5TQ18"/>
<dbReference type="EMBL" id="BTSX01000004">
    <property type="protein sequence ID" value="GMS96550.1"/>
    <property type="molecule type" value="Genomic_DNA"/>
</dbReference>
<feature type="region of interest" description="Disordered" evidence="1">
    <location>
        <begin position="1"/>
        <end position="27"/>
    </location>
</feature>
<comment type="caution">
    <text evidence="2">The sequence shown here is derived from an EMBL/GenBank/DDBJ whole genome shotgun (WGS) entry which is preliminary data.</text>
</comment>
<evidence type="ECO:0000313" key="4">
    <source>
        <dbReference type="Proteomes" id="UP001432027"/>
    </source>
</evidence>
<evidence type="ECO:0000313" key="2">
    <source>
        <dbReference type="EMBL" id="GMS96550.1"/>
    </source>
</evidence>
<evidence type="ECO:0000256" key="1">
    <source>
        <dbReference type="SAM" id="MobiDB-lite"/>
    </source>
</evidence>
<name>A0AAV5TQ18_9BILA</name>
<accession>A0AAV5TQ18</accession>
<evidence type="ECO:0000313" key="3">
    <source>
        <dbReference type="EMBL" id="GMS96551.1"/>
    </source>
</evidence>